<dbReference type="PROSITE" id="PS50920">
    <property type="entry name" value="SOLCAR"/>
    <property type="match status" value="3"/>
</dbReference>
<evidence type="ECO:0000256" key="12">
    <source>
        <dbReference type="PROSITE-ProRule" id="PRU00282"/>
    </source>
</evidence>
<feature type="repeat" description="Solcar" evidence="12">
    <location>
        <begin position="560"/>
        <end position="648"/>
    </location>
</feature>
<protein>
    <recommendedName>
        <fullName evidence="13">EF-hand domain-containing protein</fullName>
    </recommendedName>
</protein>
<dbReference type="InterPro" id="IPR002067">
    <property type="entry name" value="MCP"/>
</dbReference>
<name>A0AA85BWK8_9TREM</name>
<dbReference type="SMART" id="SM00054">
    <property type="entry name" value="EFh"/>
    <property type="match status" value="3"/>
</dbReference>
<dbReference type="FunFam" id="1.50.40.10:FF:000004">
    <property type="entry name" value="Calcium-binding mitochondrial carrier protein Aralar1"/>
    <property type="match status" value="1"/>
</dbReference>
<dbReference type="InterPro" id="IPR051028">
    <property type="entry name" value="Mito_Solute_Carrier"/>
</dbReference>
<sequence>MLNECSNQSKTAFDLKILWLRVTSCFSDWTQSLLCLGIKSNMALHLKSNTEDLRSVFNKYASVSKNGQMYMTSKDFAVKYLRLFNEENYNVSSVNCIASAADTTKDGLISFEEFLAFEALLCTCDSLYSWTFELFNRDGLGVISFDNFKKTLDMTLVNKDFTFNFDCDFINLHFSKDRSRKIPYDEFTQIIHDFNNEHSIQAFKQMDQDKTGTITVDQFKSIILQLKSHLLTPLIKENLLTVVLQGEMNGGRITFAYYMAFIALLTNMELIKKVYLSRTNGNAKVELTKEEMLNAAQHFSQITPMEMSILFQLISLLRKDGRVTYQDLCAITPMEENSMSHHMQARLQGNSGNNVNVPRGRSVLMSILEQCYRFTLGSIAGAFGATAVYPIDLVKTRMQNQRATGSTTGELMYKNSWDCFRKVIRFEGFFGLYRGLGPQILGVAPEKAIKLTVNDLVRDQFTKPNGDISIYAEILSGSCAGASQVIFTNPLEIVKIRLQVAGEIADTRRLSSFSVVKDLGLFGLYKGSRACFLRDIPFSAIYFTSYSHLKKYFANENGCNSSTSLLLAATISGVPAAFLATPADVIKTRLQVVARTGQTTYTGVIDAARKIWREEGGRAFWKGSGARVFRSSPQFGVTLLSYETLQRYLNFDFGGRELSGKPINCHTSVFPTNPDHIGGYQYATTTFCGIESRLGLCFPKYALN</sequence>
<dbReference type="Gene3D" id="1.10.238.10">
    <property type="entry name" value="EF-hand"/>
    <property type="match status" value="2"/>
</dbReference>
<organism evidence="14 15">
    <name type="scientific">Schistosoma mattheei</name>
    <dbReference type="NCBI Taxonomy" id="31246"/>
    <lineage>
        <taxon>Eukaryota</taxon>
        <taxon>Metazoa</taxon>
        <taxon>Spiralia</taxon>
        <taxon>Lophotrochozoa</taxon>
        <taxon>Platyhelminthes</taxon>
        <taxon>Trematoda</taxon>
        <taxon>Digenea</taxon>
        <taxon>Strigeidida</taxon>
        <taxon>Schistosomatoidea</taxon>
        <taxon>Schistosomatidae</taxon>
        <taxon>Schistosoma</taxon>
    </lineage>
</organism>
<comment type="subunit">
    <text evidence="11">Homodimer (via N-terminus).</text>
</comment>
<feature type="repeat" description="Solcar" evidence="12">
    <location>
        <begin position="368"/>
        <end position="460"/>
    </location>
</feature>
<dbReference type="GO" id="GO:0043490">
    <property type="term" value="P:malate-aspartate shuttle"/>
    <property type="evidence" value="ECO:0007669"/>
    <property type="project" value="TreeGrafter"/>
</dbReference>
<dbReference type="InterPro" id="IPR002048">
    <property type="entry name" value="EF_hand_dom"/>
</dbReference>
<keyword evidence="4 12" id="KW-0812">Transmembrane</keyword>
<evidence type="ECO:0000256" key="3">
    <source>
        <dbReference type="ARBA" id="ARBA00022448"/>
    </source>
</evidence>
<evidence type="ECO:0000313" key="14">
    <source>
        <dbReference type="Proteomes" id="UP000050791"/>
    </source>
</evidence>
<evidence type="ECO:0000256" key="11">
    <source>
        <dbReference type="ARBA" id="ARBA00038674"/>
    </source>
</evidence>
<keyword evidence="9" id="KW-0496">Mitochondrion</keyword>
<dbReference type="WBParaSite" id="SMTH1_81770.2">
    <property type="protein sequence ID" value="SMTH1_81770.2"/>
    <property type="gene ID" value="SMTH1_81770"/>
</dbReference>
<dbReference type="Pfam" id="PF13202">
    <property type="entry name" value="EF-hand_5"/>
    <property type="match status" value="1"/>
</dbReference>
<dbReference type="PROSITE" id="PS50222">
    <property type="entry name" value="EF_HAND_2"/>
    <property type="match status" value="1"/>
</dbReference>
<reference evidence="15" key="1">
    <citation type="submission" date="2023-11" db="UniProtKB">
        <authorList>
            <consortium name="WormBaseParasite"/>
        </authorList>
    </citation>
    <scope>IDENTIFICATION</scope>
</reference>
<dbReference type="SUPFAM" id="SSF103506">
    <property type="entry name" value="Mitochondrial carrier"/>
    <property type="match status" value="1"/>
</dbReference>
<evidence type="ECO:0000256" key="5">
    <source>
        <dbReference type="ARBA" id="ARBA00022737"/>
    </source>
</evidence>
<dbReference type="InterPro" id="IPR011992">
    <property type="entry name" value="EF-hand-dom_pair"/>
</dbReference>
<feature type="repeat" description="Solcar" evidence="12">
    <location>
        <begin position="468"/>
        <end position="552"/>
    </location>
</feature>
<dbReference type="SUPFAM" id="SSF47473">
    <property type="entry name" value="EF-hand"/>
    <property type="match status" value="2"/>
</dbReference>
<evidence type="ECO:0000256" key="8">
    <source>
        <dbReference type="ARBA" id="ARBA00022989"/>
    </source>
</evidence>
<evidence type="ECO:0000256" key="6">
    <source>
        <dbReference type="ARBA" id="ARBA00022792"/>
    </source>
</evidence>
<dbReference type="PRINTS" id="PR00926">
    <property type="entry name" value="MITOCARRIER"/>
</dbReference>
<evidence type="ECO:0000256" key="7">
    <source>
        <dbReference type="ARBA" id="ARBA00022837"/>
    </source>
</evidence>
<dbReference type="Gene3D" id="1.50.40.10">
    <property type="entry name" value="Mitochondrial carrier domain"/>
    <property type="match status" value="1"/>
</dbReference>
<dbReference type="GO" id="GO:0005313">
    <property type="term" value="F:L-glutamate transmembrane transporter activity"/>
    <property type="evidence" value="ECO:0007669"/>
    <property type="project" value="TreeGrafter"/>
</dbReference>
<keyword evidence="8" id="KW-1133">Transmembrane helix</keyword>
<evidence type="ECO:0000259" key="13">
    <source>
        <dbReference type="PROSITE" id="PS50222"/>
    </source>
</evidence>
<dbReference type="GO" id="GO:0015183">
    <property type="term" value="F:L-aspartate transmembrane transporter activity"/>
    <property type="evidence" value="ECO:0007669"/>
    <property type="project" value="TreeGrafter"/>
</dbReference>
<keyword evidence="6" id="KW-0999">Mitochondrion inner membrane</keyword>
<dbReference type="PANTHER" id="PTHR45678">
    <property type="entry name" value="MITOCHONDRIAL 2-OXODICARBOXYLATE CARRIER 1-RELATED"/>
    <property type="match status" value="1"/>
</dbReference>
<evidence type="ECO:0000256" key="1">
    <source>
        <dbReference type="ARBA" id="ARBA00004448"/>
    </source>
</evidence>
<evidence type="ECO:0000256" key="4">
    <source>
        <dbReference type="ARBA" id="ARBA00022692"/>
    </source>
</evidence>
<comment type="subcellular location">
    <subcellularLocation>
        <location evidence="1">Mitochondrion inner membrane</location>
        <topology evidence="1">Multi-pass membrane protein</topology>
    </subcellularLocation>
</comment>
<dbReference type="GO" id="GO:0005509">
    <property type="term" value="F:calcium ion binding"/>
    <property type="evidence" value="ECO:0007669"/>
    <property type="project" value="InterPro"/>
</dbReference>
<keyword evidence="10 12" id="KW-0472">Membrane</keyword>
<keyword evidence="3" id="KW-0813">Transport</keyword>
<dbReference type="PANTHER" id="PTHR45678:SF9">
    <property type="entry name" value="CALCIUM-BINDING MITOCHONDRIAL CARRIER PROTEIN ARALAR1"/>
    <property type="match status" value="1"/>
</dbReference>
<dbReference type="InterPro" id="IPR018108">
    <property type="entry name" value="MCP_transmembrane"/>
</dbReference>
<accession>A0AA85BWK8</accession>
<evidence type="ECO:0000256" key="9">
    <source>
        <dbReference type="ARBA" id="ARBA00023128"/>
    </source>
</evidence>
<keyword evidence="7" id="KW-0106">Calcium</keyword>
<evidence type="ECO:0000256" key="10">
    <source>
        <dbReference type="ARBA" id="ARBA00023136"/>
    </source>
</evidence>
<evidence type="ECO:0000256" key="2">
    <source>
        <dbReference type="ARBA" id="ARBA00006375"/>
    </source>
</evidence>
<dbReference type="AlphaFoldDB" id="A0AA85BWK8"/>
<dbReference type="Pfam" id="PF00153">
    <property type="entry name" value="Mito_carr"/>
    <property type="match status" value="3"/>
</dbReference>
<comment type="similarity">
    <text evidence="2">Belongs to the mitochondrial carrier (TC 2.A.29) family.</text>
</comment>
<dbReference type="GO" id="GO:0005743">
    <property type="term" value="C:mitochondrial inner membrane"/>
    <property type="evidence" value="ECO:0007669"/>
    <property type="project" value="UniProtKB-SubCell"/>
</dbReference>
<dbReference type="InterPro" id="IPR023395">
    <property type="entry name" value="MCP_dom_sf"/>
</dbReference>
<dbReference type="Proteomes" id="UP000050791">
    <property type="component" value="Unassembled WGS sequence"/>
</dbReference>
<proteinExistence type="inferred from homology"/>
<feature type="domain" description="EF-hand" evidence="13">
    <location>
        <begin position="194"/>
        <end position="229"/>
    </location>
</feature>
<keyword evidence="5" id="KW-0677">Repeat</keyword>
<evidence type="ECO:0000313" key="15">
    <source>
        <dbReference type="WBParaSite" id="SMTH1_81770.2"/>
    </source>
</evidence>